<protein>
    <recommendedName>
        <fullName evidence="4">YD repeat-containing protein</fullName>
    </recommendedName>
</protein>
<dbReference type="PROSITE" id="PS51257">
    <property type="entry name" value="PROKAR_LIPOPROTEIN"/>
    <property type="match status" value="1"/>
</dbReference>
<sequence length="93" mass="10362">MKTRLLSLALVLLLMMGCSKEKEEATPEPEITSCKLMETKDGDGGFTTTYHYNEQGIITNIISVLPNTTHNVYYYDLVYDASGKLVEAISKIP</sequence>
<feature type="signal peptide" evidence="1">
    <location>
        <begin position="1"/>
        <end position="21"/>
    </location>
</feature>
<keyword evidence="1" id="KW-0732">Signal</keyword>
<dbReference type="EMBL" id="JAHYXK010000034">
    <property type="protein sequence ID" value="MBW7469301.1"/>
    <property type="molecule type" value="Genomic_DNA"/>
</dbReference>
<accession>A0ABS7CZQ1</accession>
<proteinExistence type="predicted"/>
<dbReference type="Proteomes" id="UP000813018">
    <property type="component" value="Unassembled WGS sequence"/>
</dbReference>
<organism evidence="2 3">
    <name type="scientific">Pontibacter aydingkolensis</name>
    <dbReference type="NCBI Taxonomy" id="1911536"/>
    <lineage>
        <taxon>Bacteria</taxon>
        <taxon>Pseudomonadati</taxon>
        <taxon>Bacteroidota</taxon>
        <taxon>Cytophagia</taxon>
        <taxon>Cytophagales</taxon>
        <taxon>Hymenobacteraceae</taxon>
        <taxon>Pontibacter</taxon>
    </lineage>
</organism>
<feature type="chain" id="PRO_5047369823" description="YD repeat-containing protein" evidence="1">
    <location>
        <begin position="22"/>
        <end position="93"/>
    </location>
</feature>
<gene>
    <name evidence="2" type="ORF">K0O23_19685</name>
</gene>
<dbReference type="RefSeq" id="WP_219879174.1">
    <property type="nucleotide sequence ID" value="NZ_JAHYXK010000034.1"/>
</dbReference>
<reference evidence="2 3" key="1">
    <citation type="journal article" date="2016" name="Int. J. Syst. Evol. Microbiol.">
        <title>Pontibacter aydingkolensis sp. nov., isolated from soil of a salt lake.</title>
        <authorList>
            <person name="Osman G."/>
            <person name="Zhang T."/>
            <person name="Lou K."/>
            <person name="Gao Y."/>
            <person name="Chang W."/>
            <person name="Lin Q."/>
            <person name="Yang H.M."/>
            <person name="Huo X.D."/>
            <person name="Wang N."/>
        </authorList>
    </citation>
    <scope>NUCLEOTIDE SEQUENCE [LARGE SCALE GENOMIC DNA]</scope>
    <source>
        <strain evidence="2 3">KACC 19255</strain>
    </source>
</reference>
<evidence type="ECO:0000256" key="1">
    <source>
        <dbReference type="SAM" id="SignalP"/>
    </source>
</evidence>
<name>A0ABS7CZQ1_9BACT</name>
<evidence type="ECO:0000313" key="2">
    <source>
        <dbReference type="EMBL" id="MBW7469301.1"/>
    </source>
</evidence>
<evidence type="ECO:0008006" key="4">
    <source>
        <dbReference type="Google" id="ProtNLM"/>
    </source>
</evidence>
<keyword evidence="3" id="KW-1185">Reference proteome</keyword>
<comment type="caution">
    <text evidence="2">The sequence shown here is derived from an EMBL/GenBank/DDBJ whole genome shotgun (WGS) entry which is preliminary data.</text>
</comment>
<evidence type="ECO:0000313" key="3">
    <source>
        <dbReference type="Proteomes" id="UP000813018"/>
    </source>
</evidence>